<gene>
    <name evidence="8" type="ORF">FIV42_29430</name>
</gene>
<dbReference type="PANTHER" id="PTHR33406:SF12">
    <property type="entry name" value="BLR2997 PROTEIN"/>
    <property type="match status" value="1"/>
</dbReference>
<dbReference type="GO" id="GO:0005886">
    <property type="term" value="C:plasma membrane"/>
    <property type="evidence" value="ECO:0007669"/>
    <property type="project" value="UniProtKB-SubCell"/>
</dbReference>
<dbReference type="InterPro" id="IPR050545">
    <property type="entry name" value="Mycobact_MmpL"/>
</dbReference>
<organism evidence="8 9">
    <name type="scientific">Persicimonas caeni</name>
    <dbReference type="NCBI Taxonomy" id="2292766"/>
    <lineage>
        <taxon>Bacteria</taxon>
        <taxon>Deltaproteobacteria</taxon>
        <taxon>Bradymonadales</taxon>
        <taxon>Bradymonadaceae</taxon>
        <taxon>Persicimonas</taxon>
    </lineage>
</organism>
<dbReference type="Proteomes" id="UP000315995">
    <property type="component" value="Chromosome"/>
</dbReference>
<dbReference type="SUPFAM" id="SSF82866">
    <property type="entry name" value="Multidrug efflux transporter AcrB transmembrane domain"/>
    <property type="match status" value="2"/>
</dbReference>
<evidence type="ECO:0000313" key="8">
    <source>
        <dbReference type="EMBL" id="QDG54718.1"/>
    </source>
</evidence>
<feature type="transmembrane region" description="Helical" evidence="6">
    <location>
        <begin position="413"/>
        <end position="430"/>
    </location>
</feature>
<evidence type="ECO:0000259" key="7">
    <source>
        <dbReference type="PROSITE" id="PS50156"/>
    </source>
</evidence>
<keyword evidence="5 6" id="KW-0472">Membrane</keyword>
<proteinExistence type="predicted"/>
<dbReference type="InterPro" id="IPR000731">
    <property type="entry name" value="SSD"/>
</dbReference>
<evidence type="ECO:0000256" key="1">
    <source>
        <dbReference type="ARBA" id="ARBA00004651"/>
    </source>
</evidence>
<dbReference type="Gene3D" id="1.20.1640.10">
    <property type="entry name" value="Multidrug efflux transporter AcrB transmembrane domain"/>
    <property type="match status" value="2"/>
</dbReference>
<feature type="transmembrane region" description="Helical" evidence="6">
    <location>
        <begin position="276"/>
        <end position="297"/>
    </location>
</feature>
<feature type="transmembrane region" description="Helical" evidence="6">
    <location>
        <begin position="318"/>
        <end position="342"/>
    </location>
</feature>
<feature type="transmembrane region" description="Helical" evidence="6">
    <location>
        <begin position="250"/>
        <end position="270"/>
    </location>
</feature>
<accession>A0A4Y6Q295</accession>
<dbReference type="PROSITE" id="PS50156">
    <property type="entry name" value="SSD"/>
    <property type="match status" value="2"/>
</dbReference>
<evidence type="ECO:0000256" key="4">
    <source>
        <dbReference type="ARBA" id="ARBA00022989"/>
    </source>
</evidence>
<dbReference type="EMBL" id="CP041186">
    <property type="protein sequence ID" value="QDG54718.1"/>
    <property type="molecule type" value="Genomic_DNA"/>
</dbReference>
<keyword evidence="4 6" id="KW-1133">Transmembrane helix</keyword>
<dbReference type="Pfam" id="PF03176">
    <property type="entry name" value="MMPL"/>
    <property type="match status" value="2"/>
</dbReference>
<feature type="transmembrane region" description="Helical" evidence="6">
    <location>
        <begin position="712"/>
        <end position="734"/>
    </location>
</feature>
<feature type="transmembrane region" description="Helical" evidence="6">
    <location>
        <begin position="618"/>
        <end position="637"/>
    </location>
</feature>
<evidence type="ECO:0000256" key="5">
    <source>
        <dbReference type="ARBA" id="ARBA00023136"/>
    </source>
</evidence>
<sequence length="777" mass="85525">MYAWLADRIIEYRHWILAVMAGLAALFATTVPELGFDFTPQQMFQSTSSANEYREQFAERFGREDNLVTIAVDGEDVFRPDVLETMRDLTVDLRRVDSIKNAESIATFEIPRAGESAGTMTIEPILSQTTGSPGEIRPEEAKNLQQLALSEPLVRGRLVSNEGDMALVVAWIRDDLQDAGELAEAVEDIETELEAHPLPDGYEYLTSGVPTLRAEIVDQLRTEQLTFLPLTGVIYLFILIWLFRRVSGVALPLLTVLLAVLATVALMVWTGSPINIVNNVLPSLIFVIGISDSIHMLTRDAEEIEAGESRIAAVKSTIRHTGLACLLTSCTTSVGFVSLLAADSDILQNFGWQAAAGVMFAYAATLLFLPAALSYLKPVKRKKVDESDKLHGGALLERFLVSSGEHLLRHAKAVVVLGLLVTTGFAALAYKVEIDTTLLEVFHEEHPSYRTSELIEDNLGGYLPVEVSLEAQAKDRFKDPEVYAKMAEFQDFARQQPEVLSTQSIVDFHQAARAALIGDPAEREKMPDSRAQVEQLHLLIAGAPDEPAGVNKFVTSDFRNARVLVRVSDVGAKAQLDLAKRLQAKLDALLSDVDDVDYRLTGDAYVASVALDSFIRDLFYSLLVAIVIIFGMMTIVFRSIKLGLISMIPNTIPLVMTFGYMGLMGINLNTTTIIIFAISLGLAVDDTIHFLARFREELDRRDNIRDTILYTYYGAGRAILLTSVLLVIGLSVVLISDFVPTRQFGILTSITIGGAVFGDLILLPSLLYLLYGGKEEE</sequence>
<dbReference type="RefSeq" id="WP_141201162.1">
    <property type="nucleotide sequence ID" value="NZ_CP041186.1"/>
</dbReference>
<evidence type="ECO:0000256" key="6">
    <source>
        <dbReference type="SAM" id="Phobius"/>
    </source>
</evidence>
<dbReference type="AlphaFoldDB" id="A0A4Y6Q295"/>
<evidence type="ECO:0000256" key="3">
    <source>
        <dbReference type="ARBA" id="ARBA00022692"/>
    </source>
</evidence>
<dbReference type="OrthoDB" id="9794724at2"/>
<dbReference type="PANTHER" id="PTHR33406">
    <property type="entry name" value="MEMBRANE PROTEIN MJ1562-RELATED"/>
    <property type="match status" value="1"/>
</dbReference>
<accession>A0A5B8YJU9</accession>
<dbReference type="InterPro" id="IPR004869">
    <property type="entry name" value="MMPL_dom"/>
</dbReference>
<keyword evidence="3 6" id="KW-0812">Transmembrane</keyword>
<feature type="transmembrane region" description="Helical" evidence="6">
    <location>
        <begin position="644"/>
        <end position="666"/>
    </location>
</feature>
<feature type="transmembrane region" description="Helical" evidence="6">
    <location>
        <begin position="225"/>
        <end position="243"/>
    </location>
</feature>
<feature type="transmembrane region" description="Helical" evidence="6">
    <location>
        <begin position="746"/>
        <end position="771"/>
    </location>
</feature>
<protein>
    <recommendedName>
        <fullName evidence="7">SSD domain-containing protein</fullName>
    </recommendedName>
</protein>
<feature type="transmembrane region" description="Helical" evidence="6">
    <location>
        <begin position="672"/>
        <end position="692"/>
    </location>
</feature>
<feature type="transmembrane region" description="Helical" evidence="6">
    <location>
        <begin position="354"/>
        <end position="376"/>
    </location>
</feature>
<feature type="domain" description="SSD" evidence="7">
    <location>
        <begin position="253"/>
        <end position="375"/>
    </location>
</feature>
<feature type="domain" description="SSD" evidence="7">
    <location>
        <begin position="642"/>
        <end position="769"/>
    </location>
</feature>
<comment type="subcellular location">
    <subcellularLocation>
        <location evidence="1">Cell membrane</location>
        <topology evidence="1">Multi-pass membrane protein</topology>
    </subcellularLocation>
</comment>
<name>A0A4Y6Q295_PERCE</name>
<evidence type="ECO:0000256" key="2">
    <source>
        <dbReference type="ARBA" id="ARBA00022475"/>
    </source>
</evidence>
<keyword evidence="2" id="KW-1003">Cell membrane</keyword>
<evidence type="ECO:0000313" key="9">
    <source>
        <dbReference type="Proteomes" id="UP000315995"/>
    </source>
</evidence>
<keyword evidence="9" id="KW-1185">Reference proteome</keyword>
<reference evidence="8 9" key="1">
    <citation type="submission" date="2019-06" db="EMBL/GenBank/DDBJ databases">
        <title>Persicimonas caeni gen. nov., sp. nov., a predatory bacterium isolated from solar saltern.</title>
        <authorList>
            <person name="Wang S."/>
        </authorList>
    </citation>
    <scope>NUCLEOTIDE SEQUENCE [LARGE SCALE GENOMIC DNA]</scope>
    <source>
        <strain evidence="8 9">YN101</strain>
    </source>
</reference>